<dbReference type="AlphaFoldDB" id="A0A232EDN8"/>
<sequence length="135" mass="15896">MTVLVSDRSMKFEFWRRTILLKGFPFNFQMQLLYSMILTEKTHGASDVTEISNLDVAFQKLNVKGDGNCLFRSFAIHLFNGESRHFEVRKSVVEYVVKNWEENIDLLMATCVYKFYEDAKDYECFMERDGTGNIF</sequence>
<evidence type="ECO:0000259" key="1">
    <source>
        <dbReference type="PROSITE" id="PS50802"/>
    </source>
</evidence>
<name>A0A232EDN8_9HYME</name>
<keyword evidence="3" id="KW-1185">Reference proteome</keyword>
<organism evidence="2 3">
    <name type="scientific">Trichomalopsis sarcophagae</name>
    <dbReference type="NCBI Taxonomy" id="543379"/>
    <lineage>
        <taxon>Eukaryota</taxon>
        <taxon>Metazoa</taxon>
        <taxon>Ecdysozoa</taxon>
        <taxon>Arthropoda</taxon>
        <taxon>Hexapoda</taxon>
        <taxon>Insecta</taxon>
        <taxon>Pterygota</taxon>
        <taxon>Neoptera</taxon>
        <taxon>Endopterygota</taxon>
        <taxon>Hymenoptera</taxon>
        <taxon>Apocrita</taxon>
        <taxon>Proctotrupomorpha</taxon>
        <taxon>Chalcidoidea</taxon>
        <taxon>Pteromalidae</taxon>
        <taxon>Pteromalinae</taxon>
        <taxon>Trichomalopsis</taxon>
    </lineage>
</organism>
<dbReference type="Proteomes" id="UP000215335">
    <property type="component" value="Unassembled WGS sequence"/>
</dbReference>
<accession>A0A232EDN8</accession>
<protein>
    <recommendedName>
        <fullName evidence="1">OTU domain-containing protein</fullName>
    </recommendedName>
</protein>
<dbReference type="InterPro" id="IPR003323">
    <property type="entry name" value="OTU_dom"/>
</dbReference>
<dbReference type="SUPFAM" id="SSF54001">
    <property type="entry name" value="Cysteine proteinases"/>
    <property type="match status" value="1"/>
</dbReference>
<reference evidence="2 3" key="1">
    <citation type="journal article" date="2017" name="Curr. Biol.">
        <title>The Evolution of Venom by Co-option of Single-Copy Genes.</title>
        <authorList>
            <person name="Martinson E.O."/>
            <person name="Mrinalini"/>
            <person name="Kelkar Y.D."/>
            <person name="Chang C.H."/>
            <person name="Werren J.H."/>
        </authorList>
    </citation>
    <scope>NUCLEOTIDE SEQUENCE [LARGE SCALE GENOMIC DNA]</scope>
    <source>
        <strain evidence="2 3">Alberta</strain>
        <tissue evidence="2">Whole body</tissue>
    </source>
</reference>
<proteinExistence type="predicted"/>
<dbReference type="EMBL" id="NNAY01006143">
    <property type="protein sequence ID" value="OXU16455.1"/>
    <property type="molecule type" value="Genomic_DNA"/>
</dbReference>
<dbReference type="PROSITE" id="PS50802">
    <property type="entry name" value="OTU"/>
    <property type="match status" value="1"/>
</dbReference>
<comment type="caution">
    <text evidence="2">The sequence shown here is derived from an EMBL/GenBank/DDBJ whole genome shotgun (WGS) entry which is preliminary data.</text>
</comment>
<dbReference type="InterPro" id="IPR038765">
    <property type="entry name" value="Papain-like_cys_pep_sf"/>
</dbReference>
<evidence type="ECO:0000313" key="3">
    <source>
        <dbReference type="Proteomes" id="UP000215335"/>
    </source>
</evidence>
<feature type="domain" description="OTU" evidence="1">
    <location>
        <begin position="58"/>
        <end position="135"/>
    </location>
</feature>
<evidence type="ECO:0000313" key="2">
    <source>
        <dbReference type="EMBL" id="OXU16455.1"/>
    </source>
</evidence>
<gene>
    <name evidence="2" type="ORF">TSAR_008907</name>
</gene>
<dbReference type="Gene3D" id="3.90.70.80">
    <property type="match status" value="1"/>
</dbReference>